<feature type="compositionally biased region" description="Basic and acidic residues" evidence="1">
    <location>
        <begin position="1"/>
        <end position="14"/>
    </location>
</feature>
<dbReference type="EMBL" id="ATLV01023651">
    <property type="status" value="NOT_ANNOTATED_CDS"/>
    <property type="molecule type" value="Genomic_DNA"/>
</dbReference>
<evidence type="ECO:0000313" key="3">
    <source>
        <dbReference type="EnsemblMetazoa" id="ASIC017491-PA"/>
    </source>
</evidence>
<protein>
    <submittedName>
        <fullName evidence="2 3">Protein of heat shock protein Hsp70 family</fullName>
    </submittedName>
</protein>
<dbReference type="VEuPathDB" id="VectorBase:ASIC017491"/>
<feature type="region of interest" description="Disordered" evidence="1">
    <location>
        <begin position="1"/>
        <end position="27"/>
    </location>
</feature>
<evidence type="ECO:0000313" key="4">
    <source>
        <dbReference type="Proteomes" id="UP000030765"/>
    </source>
</evidence>
<organism evidence="2">
    <name type="scientific">Anopheles sinensis</name>
    <name type="common">Mosquito</name>
    <dbReference type="NCBI Taxonomy" id="74873"/>
    <lineage>
        <taxon>Eukaryota</taxon>
        <taxon>Metazoa</taxon>
        <taxon>Ecdysozoa</taxon>
        <taxon>Arthropoda</taxon>
        <taxon>Hexapoda</taxon>
        <taxon>Insecta</taxon>
        <taxon>Pterygota</taxon>
        <taxon>Neoptera</taxon>
        <taxon>Endopterygota</taxon>
        <taxon>Diptera</taxon>
        <taxon>Nematocera</taxon>
        <taxon>Culicoidea</taxon>
        <taxon>Culicidae</taxon>
        <taxon>Anophelinae</taxon>
        <taxon>Anopheles</taxon>
    </lineage>
</organism>
<dbReference type="AlphaFoldDB" id="A0A084WGP7"/>
<name>A0A084WGP7_ANOSI</name>
<dbReference type="EMBL" id="KE525345">
    <property type="protein sequence ID" value="KFB49391.1"/>
    <property type="molecule type" value="Genomic_DNA"/>
</dbReference>
<keyword evidence="4" id="KW-1185">Reference proteome</keyword>
<accession>A0A084WGP7</accession>
<reference evidence="3" key="2">
    <citation type="submission" date="2020-05" db="UniProtKB">
        <authorList>
            <consortium name="EnsemblMetazoa"/>
        </authorList>
    </citation>
    <scope>IDENTIFICATION</scope>
</reference>
<dbReference type="Proteomes" id="UP000030765">
    <property type="component" value="Unassembled WGS sequence"/>
</dbReference>
<proteinExistence type="predicted"/>
<evidence type="ECO:0000313" key="2">
    <source>
        <dbReference type="EMBL" id="KFB49391.1"/>
    </source>
</evidence>
<gene>
    <name evidence="2" type="ORF">ZHAS_00017491</name>
</gene>
<sequence length="70" mass="7805">MKTHRGAIESRREGVPQQGLPKQGLSRNVPQVIADTIASDWHFGQRFIGCNEPEINSLQEDTTRDTELSG</sequence>
<evidence type="ECO:0000256" key="1">
    <source>
        <dbReference type="SAM" id="MobiDB-lite"/>
    </source>
</evidence>
<dbReference type="EnsemblMetazoa" id="ASIC017491-RA">
    <property type="protein sequence ID" value="ASIC017491-PA"/>
    <property type="gene ID" value="ASIC017491"/>
</dbReference>
<keyword evidence="2" id="KW-0346">Stress response</keyword>
<reference evidence="2 4" key="1">
    <citation type="journal article" date="2014" name="BMC Genomics">
        <title>Genome sequence of Anopheles sinensis provides insight into genetics basis of mosquito competence for malaria parasites.</title>
        <authorList>
            <person name="Zhou D."/>
            <person name="Zhang D."/>
            <person name="Ding G."/>
            <person name="Shi L."/>
            <person name="Hou Q."/>
            <person name="Ye Y."/>
            <person name="Xu Y."/>
            <person name="Zhou H."/>
            <person name="Xiong C."/>
            <person name="Li S."/>
            <person name="Yu J."/>
            <person name="Hong S."/>
            <person name="Yu X."/>
            <person name="Zou P."/>
            <person name="Chen C."/>
            <person name="Chang X."/>
            <person name="Wang W."/>
            <person name="Lv Y."/>
            <person name="Sun Y."/>
            <person name="Ma L."/>
            <person name="Shen B."/>
            <person name="Zhu C."/>
        </authorList>
    </citation>
    <scope>NUCLEOTIDE SEQUENCE [LARGE SCALE GENOMIC DNA]</scope>
</reference>